<dbReference type="EMBL" id="BGZK01002591">
    <property type="protein sequence ID" value="GBP95164.1"/>
    <property type="molecule type" value="Genomic_DNA"/>
</dbReference>
<comment type="caution">
    <text evidence="1">The sequence shown here is derived from an EMBL/GenBank/DDBJ whole genome shotgun (WGS) entry which is preliminary data.</text>
</comment>
<dbReference type="AlphaFoldDB" id="A0A4C2A7G4"/>
<protein>
    <submittedName>
        <fullName evidence="1">Uncharacterized protein</fullName>
    </submittedName>
</protein>
<name>A0A4C2A7G4_EUMVA</name>
<gene>
    <name evidence="1" type="ORF">EVAR_70390_1</name>
</gene>
<keyword evidence="2" id="KW-1185">Reference proteome</keyword>
<evidence type="ECO:0000313" key="1">
    <source>
        <dbReference type="EMBL" id="GBP95164.1"/>
    </source>
</evidence>
<accession>A0A4C2A7G4</accession>
<organism evidence="1 2">
    <name type="scientific">Eumeta variegata</name>
    <name type="common">Bagworm moth</name>
    <name type="synonym">Eumeta japonica</name>
    <dbReference type="NCBI Taxonomy" id="151549"/>
    <lineage>
        <taxon>Eukaryota</taxon>
        <taxon>Metazoa</taxon>
        <taxon>Ecdysozoa</taxon>
        <taxon>Arthropoda</taxon>
        <taxon>Hexapoda</taxon>
        <taxon>Insecta</taxon>
        <taxon>Pterygota</taxon>
        <taxon>Neoptera</taxon>
        <taxon>Endopterygota</taxon>
        <taxon>Lepidoptera</taxon>
        <taxon>Glossata</taxon>
        <taxon>Ditrysia</taxon>
        <taxon>Tineoidea</taxon>
        <taxon>Psychidae</taxon>
        <taxon>Oiketicinae</taxon>
        <taxon>Eumeta</taxon>
    </lineage>
</organism>
<proteinExistence type="predicted"/>
<reference evidence="1 2" key="1">
    <citation type="journal article" date="2019" name="Commun. Biol.">
        <title>The bagworm genome reveals a unique fibroin gene that provides high tensile strength.</title>
        <authorList>
            <person name="Kono N."/>
            <person name="Nakamura H."/>
            <person name="Ohtoshi R."/>
            <person name="Tomita M."/>
            <person name="Numata K."/>
            <person name="Arakawa K."/>
        </authorList>
    </citation>
    <scope>NUCLEOTIDE SEQUENCE [LARGE SCALE GENOMIC DNA]</scope>
</reference>
<evidence type="ECO:0000313" key="2">
    <source>
        <dbReference type="Proteomes" id="UP000299102"/>
    </source>
</evidence>
<dbReference type="OrthoDB" id="6772952at2759"/>
<sequence length="270" mass="29105">MRVASSLVAPDSLDAVPYERLCPFRCPFYDCGACLPSAIILPRGTAAREDVAEWQRGCAHSPVTCNFQSELDIMLRDRFILGLQDVRERERLFTEDAGKITFVAAMELVQSVQRGAAAQRSGRDSGGASSVGGVFALKTATGGQGAPLESASMGGGARSTSEARRKYFQCSVFRGNANHNAKSVDLRTTSVISEKGHLRRMWRRETRASHFGGGAAEMLKENVIILNVNGSPLFVVVTLNRLSIECEVDSGSAVSAMSNTFYTATSNTKP</sequence>
<dbReference type="Proteomes" id="UP000299102">
    <property type="component" value="Unassembled WGS sequence"/>
</dbReference>